<organism evidence="3 4">
    <name type="scientific">Panicum hallii var. hallii</name>
    <dbReference type="NCBI Taxonomy" id="1504633"/>
    <lineage>
        <taxon>Eukaryota</taxon>
        <taxon>Viridiplantae</taxon>
        <taxon>Streptophyta</taxon>
        <taxon>Embryophyta</taxon>
        <taxon>Tracheophyta</taxon>
        <taxon>Spermatophyta</taxon>
        <taxon>Magnoliopsida</taxon>
        <taxon>Liliopsida</taxon>
        <taxon>Poales</taxon>
        <taxon>Poaceae</taxon>
        <taxon>PACMAD clade</taxon>
        <taxon>Panicoideae</taxon>
        <taxon>Panicodae</taxon>
        <taxon>Paniceae</taxon>
        <taxon>Panicinae</taxon>
        <taxon>Panicum</taxon>
        <taxon>Panicum sect. Panicum</taxon>
    </lineage>
</organism>
<evidence type="ECO:0000256" key="1">
    <source>
        <dbReference type="RuleBase" id="RU004915"/>
    </source>
</evidence>
<feature type="region of interest" description="Disordered" evidence="2">
    <location>
        <begin position="1"/>
        <end position="67"/>
    </location>
</feature>
<keyword evidence="1" id="KW-0611">Plant defense</keyword>
<protein>
    <recommendedName>
        <fullName evidence="1">rRNA N-glycosylase</fullName>
        <ecNumber evidence="1">3.2.2.22</ecNumber>
    </recommendedName>
</protein>
<keyword evidence="1" id="KW-0652">Protein synthesis inhibitor</keyword>
<dbReference type="Pfam" id="PF00161">
    <property type="entry name" value="RIP"/>
    <property type="match status" value="2"/>
</dbReference>
<evidence type="ECO:0000313" key="3">
    <source>
        <dbReference type="EMBL" id="PUZ52327.1"/>
    </source>
</evidence>
<proteinExistence type="inferred from homology"/>
<dbReference type="OrthoDB" id="680012at2759"/>
<dbReference type="PANTHER" id="PTHR33453:SF11">
    <property type="entry name" value="RRNA N-GLYCOSYLASE"/>
    <property type="match status" value="1"/>
</dbReference>
<dbReference type="Gramene" id="PUZ52327">
    <property type="protein sequence ID" value="PUZ52327"/>
    <property type="gene ID" value="GQ55_6G261300"/>
</dbReference>
<dbReference type="EMBL" id="CM009754">
    <property type="protein sequence ID" value="PUZ52327.1"/>
    <property type="molecule type" value="Genomic_DNA"/>
</dbReference>
<gene>
    <name evidence="3" type="ORF">GQ55_6G261300</name>
</gene>
<accession>A0A2T7D9U4</accession>
<dbReference type="PANTHER" id="PTHR33453">
    <property type="match status" value="1"/>
</dbReference>
<dbReference type="AlphaFoldDB" id="A0A2T7D9U4"/>
<comment type="catalytic activity">
    <reaction evidence="1">
        <text>Endohydrolysis of the N-glycosidic bond at one specific adenosine on the 28S rRNA.</text>
        <dbReference type="EC" id="3.2.2.22"/>
    </reaction>
</comment>
<feature type="compositionally biased region" description="Polar residues" evidence="2">
    <location>
        <begin position="21"/>
        <end position="46"/>
    </location>
</feature>
<dbReference type="Proteomes" id="UP000244336">
    <property type="component" value="Chromosome 6"/>
</dbReference>
<feature type="compositionally biased region" description="Basic and acidic residues" evidence="2">
    <location>
        <begin position="10"/>
        <end position="20"/>
    </location>
</feature>
<dbReference type="InterPro" id="IPR036041">
    <property type="entry name" value="Ribosome-inact_prot_sf"/>
</dbReference>
<comment type="similarity">
    <text evidence="1">Belongs to the ribosome-inactivating protein family.</text>
</comment>
<sequence>MHQRLGSDTSPDHSRCRRDWSPSTWRPQEASNTARSWMRSATTSTAPPVLPDRGPSGARGADSGDHPGILVPCAPQGQTLAVRPDNLYVSGFRNKFGEWIAFLGDERQIPLAFFVLVVSEAERFRPIRTAVTQALDDRAPQLIPLPTIKLVVNWDEISCALLAWDHYGRTEQTFF</sequence>
<evidence type="ECO:0000313" key="4">
    <source>
        <dbReference type="Proteomes" id="UP000244336"/>
    </source>
</evidence>
<name>A0A2T7D9U4_9POAL</name>
<dbReference type="InterPro" id="IPR001574">
    <property type="entry name" value="Ribosome_inactivat_prot"/>
</dbReference>
<dbReference type="Gene3D" id="3.40.420.10">
    <property type="entry name" value="Ricin (A subunit), domain 1"/>
    <property type="match status" value="1"/>
</dbReference>
<dbReference type="GO" id="GO:0030598">
    <property type="term" value="F:rRNA N-glycosylase activity"/>
    <property type="evidence" value="ECO:0007669"/>
    <property type="project" value="UniProtKB-EC"/>
</dbReference>
<dbReference type="GO" id="GO:0017148">
    <property type="term" value="P:negative regulation of translation"/>
    <property type="evidence" value="ECO:0007669"/>
    <property type="project" value="UniProtKB-KW"/>
</dbReference>
<dbReference type="GO" id="GO:0006952">
    <property type="term" value="P:defense response"/>
    <property type="evidence" value="ECO:0007669"/>
    <property type="project" value="UniProtKB-KW"/>
</dbReference>
<dbReference type="GO" id="GO:0090729">
    <property type="term" value="F:toxin activity"/>
    <property type="evidence" value="ECO:0007669"/>
    <property type="project" value="UniProtKB-KW"/>
</dbReference>
<keyword evidence="4" id="KW-1185">Reference proteome</keyword>
<keyword evidence="1" id="KW-0800">Toxin</keyword>
<dbReference type="EC" id="3.2.2.22" evidence="1"/>
<evidence type="ECO:0000256" key="2">
    <source>
        <dbReference type="SAM" id="MobiDB-lite"/>
    </source>
</evidence>
<dbReference type="SUPFAM" id="SSF56371">
    <property type="entry name" value="Ribosome inactivating proteins (RIP)"/>
    <property type="match status" value="1"/>
</dbReference>
<dbReference type="InterPro" id="IPR016138">
    <property type="entry name" value="Ribosome_inactivat_prot_sub1"/>
</dbReference>
<reference evidence="3 4" key="1">
    <citation type="submission" date="2018-04" db="EMBL/GenBank/DDBJ databases">
        <title>WGS assembly of Panicum hallii var. hallii HAL2.</title>
        <authorList>
            <person name="Lovell J."/>
            <person name="Jenkins J."/>
            <person name="Lowry D."/>
            <person name="Mamidi S."/>
            <person name="Sreedasyam A."/>
            <person name="Weng X."/>
            <person name="Barry K."/>
            <person name="Bonette J."/>
            <person name="Campitelli B."/>
            <person name="Daum C."/>
            <person name="Gordon S."/>
            <person name="Gould B."/>
            <person name="Lipzen A."/>
            <person name="MacQueen A."/>
            <person name="Palacio-Mejia J."/>
            <person name="Plott C."/>
            <person name="Shakirov E."/>
            <person name="Shu S."/>
            <person name="Yoshinaga Y."/>
            <person name="Zane M."/>
            <person name="Rokhsar D."/>
            <person name="Grimwood J."/>
            <person name="Schmutz J."/>
            <person name="Juenger T."/>
        </authorList>
    </citation>
    <scope>NUCLEOTIDE SEQUENCE [LARGE SCALE GENOMIC DNA]</scope>
    <source>
        <strain evidence="4">cv. HAL2</strain>
    </source>
</reference>
<keyword evidence="1" id="KW-0378">Hydrolase</keyword>